<dbReference type="Pfam" id="PF00144">
    <property type="entry name" value="Beta-lactamase"/>
    <property type="match status" value="1"/>
</dbReference>
<dbReference type="InterPro" id="IPR001466">
    <property type="entry name" value="Beta-lactam-related"/>
</dbReference>
<feature type="domain" description="Beta-lactamase-related" evidence="1">
    <location>
        <begin position="12"/>
        <end position="390"/>
    </location>
</feature>
<dbReference type="PANTHER" id="PTHR43283:SF3">
    <property type="entry name" value="BETA-LACTAMASE FAMILY PROTEIN (AFU_ORTHOLOGUE AFUA_5G07500)"/>
    <property type="match status" value="1"/>
</dbReference>
<dbReference type="InterPro" id="IPR050789">
    <property type="entry name" value="Diverse_Enzym_Activities"/>
</dbReference>
<dbReference type="OrthoDB" id="428260at2759"/>
<evidence type="ECO:0000313" key="2">
    <source>
        <dbReference type="EMBL" id="KAF9474844.1"/>
    </source>
</evidence>
<dbReference type="PANTHER" id="PTHR43283">
    <property type="entry name" value="BETA-LACTAMASE-RELATED"/>
    <property type="match status" value="1"/>
</dbReference>
<organism evidence="2 3">
    <name type="scientific">Pholiota conissans</name>
    <dbReference type="NCBI Taxonomy" id="109636"/>
    <lineage>
        <taxon>Eukaryota</taxon>
        <taxon>Fungi</taxon>
        <taxon>Dikarya</taxon>
        <taxon>Basidiomycota</taxon>
        <taxon>Agaricomycotina</taxon>
        <taxon>Agaricomycetes</taxon>
        <taxon>Agaricomycetidae</taxon>
        <taxon>Agaricales</taxon>
        <taxon>Agaricineae</taxon>
        <taxon>Strophariaceae</taxon>
        <taxon>Pholiota</taxon>
    </lineage>
</organism>
<evidence type="ECO:0000313" key="3">
    <source>
        <dbReference type="Proteomes" id="UP000807469"/>
    </source>
</evidence>
<dbReference type="Proteomes" id="UP000807469">
    <property type="component" value="Unassembled WGS sequence"/>
</dbReference>
<name>A0A9P5YSW0_9AGAR</name>
<dbReference type="SUPFAM" id="SSF56601">
    <property type="entry name" value="beta-lactamase/transpeptidase-like"/>
    <property type="match status" value="1"/>
</dbReference>
<gene>
    <name evidence="2" type="ORF">BDN70DRAFT_815004</name>
</gene>
<reference evidence="2" key="1">
    <citation type="submission" date="2020-11" db="EMBL/GenBank/DDBJ databases">
        <authorList>
            <consortium name="DOE Joint Genome Institute"/>
            <person name="Ahrendt S."/>
            <person name="Riley R."/>
            <person name="Andreopoulos W."/>
            <person name="Labutti K."/>
            <person name="Pangilinan J."/>
            <person name="Ruiz-Duenas F.J."/>
            <person name="Barrasa J.M."/>
            <person name="Sanchez-Garcia M."/>
            <person name="Camarero S."/>
            <person name="Miyauchi S."/>
            <person name="Serrano A."/>
            <person name="Linde D."/>
            <person name="Babiker R."/>
            <person name="Drula E."/>
            <person name="Ayuso-Fernandez I."/>
            <person name="Pacheco R."/>
            <person name="Padilla G."/>
            <person name="Ferreira P."/>
            <person name="Barriuso J."/>
            <person name="Kellner H."/>
            <person name="Castanera R."/>
            <person name="Alfaro M."/>
            <person name="Ramirez L."/>
            <person name="Pisabarro A.G."/>
            <person name="Kuo A."/>
            <person name="Tritt A."/>
            <person name="Lipzen A."/>
            <person name="He G."/>
            <person name="Yan M."/>
            <person name="Ng V."/>
            <person name="Cullen D."/>
            <person name="Martin F."/>
            <person name="Rosso M.-N."/>
            <person name="Henrissat B."/>
            <person name="Hibbett D."/>
            <person name="Martinez A.T."/>
            <person name="Grigoriev I.V."/>
        </authorList>
    </citation>
    <scope>NUCLEOTIDE SEQUENCE</scope>
    <source>
        <strain evidence="2">CIRM-BRFM 674</strain>
    </source>
</reference>
<dbReference type="Gene3D" id="3.40.710.10">
    <property type="entry name" value="DD-peptidase/beta-lactamase superfamily"/>
    <property type="match status" value="1"/>
</dbReference>
<protein>
    <submittedName>
        <fullName evidence="2">Beta-lactamase/transpeptidase-like protein</fullName>
    </submittedName>
</protein>
<accession>A0A9P5YSW0</accession>
<sequence>MVVLSPCGKESLDALLAKVSDEGKVSGFVFGVTSADGEIYFNGRGHHIIDDPTSSEMSPDSVFAICSQTKLITHIAALKLLEQGLLDPETPAAQYIPELTNPVIVEDEFAEPVTCRPASNIIKIRHLLNSTSGMFYPMKGASPNKQLDAYAAPHSKFNPVSEFLSLIQECLGDLPGIPLKFEPGTDFTYGWGSDILGFVIEKVTGQNLETFLYAHLFYPLGMKTSFYLTPELKSRFVLLTLRREGKLTPWDGIPILGERDPANVTRHLGGTGLYSSLKDYLTLLRHLLQIYAEKAVNPICSKRIVEDLFKPTLNAAGVKSFSRMMEQMDPFSAPNGYQWSNATALCTADWPRRRKAGTAFWMGWLGTHHFMDPMSGVAAVFGTQILPTLEHEELSLIARLEETLYAALLPG</sequence>
<dbReference type="AlphaFoldDB" id="A0A9P5YSW0"/>
<dbReference type="InterPro" id="IPR012338">
    <property type="entry name" value="Beta-lactam/transpept-like"/>
</dbReference>
<dbReference type="EMBL" id="MU155359">
    <property type="protein sequence ID" value="KAF9474844.1"/>
    <property type="molecule type" value="Genomic_DNA"/>
</dbReference>
<comment type="caution">
    <text evidence="2">The sequence shown here is derived from an EMBL/GenBank/DDBJ whole genome shotgun (WGS) entry which is preliminary data.</text>
</comment>
<proteinExistence type="predicted"/>
<keyword evidence="3" id="KW-1185">Reference proteome</keyword>
<evidence type="ECO:0000259" key="1">
    <source>
        <dbReference type="Pfam" id="PF00144"/>
    </source>
</evidence>